<dbReference type="InterPro" id="IPR050123">
    <property type="entry name" value="Prok_molybdopt-oxidoreductase"/>
</dbReference>
<dbReference type="PROSITE" id="PS00198">
    <property type="entry name" value="4FE4S_FER_1"/>
    <property type="match status" value="1"/>
</dbReference>
<dbReference type="PROSITE" id="PS51379">
    <property type="entry name" value="4FE4S_FER_2"/>
    <property type="match status" value="2"/>
</dbReference>
<dbReference type="InterPro" id="IPR036188">
    <property type="entry name" value="FAD/NAD-bd_sf"/>
</dbReference>
<dbReference type="Pfam" id="PF04879">
    <property type="entry name" value="Molybdop_Fe4S4"/>
    <property type="match status" value="1"/>
</dbReference>
<dbReference type="EMBL" id="DRBS01000248">
    <property type="protein sequence ID" value="HDD44488.1"/>
    <property type="molecule type" value="Genomic_DNA"/>
</dbReference>
<dbReference type="InterPro" id="IPR036010">
    <property type="entry name" value="2Fe-2S_ferredoxin-like_sf"/>
</dbReference>
<dbReference type="InterPro" id="IPR006963">
    <property type="entry name" value="Mopterin_OxRdtase_4Fe-4S_dom"/>
</dbReference>
<dbReference type="AlphaFoldDB" id="A0A7C0Y5P7"/>
<accession>A0A7C0Y5P7</accession>
<comment type="caution">
    <text evidence="9">The sequence shown here is derived from an EMBL/GenBank/DDBJ whole genome shotgun (WGS) entry which is preliminary data.</text>
</comment>
<dbReference type="InterPro" id="IPR001041">
    <property type="entry name" value="2Fe-2S_ferredoxin-type"/>
</dbReference>
<dbReference type="SUPFAM" id="SSF54862">
    <property type="entry name" value="4Fe-4S ferredoxins"/>
    <property type="match status" value="1"/>
</dbReference>
<evidence type="ECO:0000313" key="9">
    <source>
        <dbReference type="EMBL" id="HDD44488.1"/>
    </source>
</evidence>
<dbReference type="Gene3D" id="2.20.25.90">
    <property type="entry name" value="ADC-like domains"/>
    <property type="match status" value="1"/>
</dbReference>
<dbReference type="SMART" id="SM00926">
    <property type="entry name" value="Molybdop_Fe4S4"/>
    <property type="match status" value="1"/>
</dbReference>
<dbReference type="InterPro" id="IPR028261">
    <property type="entry name" value="DPD_II"/>
</dbReference>
<dbReference type="InterPro" id="IPR017900">
    <property type="entry name" value="4Fe4S_Fe_S_CS"/>
</dbReference>
<dbReference type="PRINTS" id="PR00469">
    <property type="entry name" value="PNDRDTASEII"/>
</dbReference>
<dbReference type="GO" id="GO:0046872">
    <property type="term" value="F:metal ion binding"/>
    <property type="evidence" value="ECO:0007669"/>
    <property type="project" value="UniProtKB-KW"/>
</dbReference>
<dbReference type="PROSITE" id="PS00551">
    <property type="entry name" value="MOLYBDOPTERIN_PROK_1"/>
    <property type="match status" value="1"/>
</dbReference>
<evidence type="ECO:0000259" key="8">
    <source>
        <dbReference type="PROSITE" id="PS51669"/>
    </source>
</evidence>
<dbReference type="Proteomes" id="UP000886289">
    <property type="component" value="Unassembled WGS sequence"/>
</dbReference>
<dbReference type="PRINTS" id="PR00368">
    <property type="entry name" value="FADPNR"/>
</dbReference>
<gene>
    <name evidence="9" type="ORF">ENG63_06485</name>
</gene>
<evidence type="ECO:0000256" key="3">
    <source>
        <dbReference type="ARBA" id="ARBA00023002"/>
    </source>
</evidence>
<feature type="domain" description="4Fe-4S ferredoxin-type" evidence="7">
    <location>
        <begin position="645"/>
        <end position="675"/>
    </location>
</feature>
<dbReference type="GO" id="GO:0051539">
    <property type="term" value="F:4 iron, 4 sulfur cluster binding"/>
    <property type="evidence" value="ECO:0007669"/>
    <property type="project" value="UniProtKB-KW"/>
</dbReference>
<dbReference type="Pfam" id="PF00384">
    <property type="entry name" value="Molybdopterin"/>
    <property type="match status" value="1"/>
</dbReference>
<name>A0A7C0Y5P7_DESA2</name>
<keyword evidence="2" id="KW-0479">Metal-binding</keyword>
<sequence length="1013" mass="114126">MIKVVINGKEIIAEKGTNLLELAKHHNIYIPSLCYLKNYPPPSEPCDLCVVEVEGEGIVRSCEYKVEKDIRVKTETPQIKSIRKKILESLIANHYGDCKAPCHVSCPGSLNIQGFIGFIAKGDFKAALSLIKERLPFPAVVGRVCPRFCEAICRRSLIDEPVAINNLKRFVADYGLKYGEIQPEVKPFNGKKVAIIGAGPAGLSCAYFLRLDGFEVTIFDKEKEPGGLLRYGIPNFKLPRDILKKEIENILKLGIEFKGEKVWGKDFSLKDLFDEGFSAIFLATGVRKEKLWGFSGEKLALSGIEFLYQFNKEKISLEKFQKKKVIILGCSYTALEIARILRRLESEVWIVFPKSRIEISIPPYREINYAEKEGVKFLFVTAPLDLKKEGEVYKIRLTKTMLSEKREIIPIPGTEFTLEVDYVIRAWGETTDDNFKNFGKLEECLEIKKNGFIKVGADLQTSVPGVFAGGDLVHGSKTVIHAVSSGRRAAGSIKYYLEEKKKPKHFITIKFDFSRGKRPEDIDSKFLELFPVAERSRLKERSPEERIKDFDEITIGLTEEEAIAEAKRCLNCGCLGIHKCEFREILIRENIPVTETIRRMKYPINREHPFIEVDLNKCIACQKCVRICPYSAIDFKIINKGTPYEYISFSFKDHCTNCGNCVDICPTGALVKKDLKVPYLRTEAKSVKSVCGYCGTGCNLTIWVKNGRILEITGADLPPNYGSLCVKGRFGFEYYKHKDRLKKPLLRKNLKEDFKEVDWDTALDYIAEKLLEFRDKYGPESIGFLTSSQISNEENYLLQKIARVIFKSNNVDCSVRVCHAPSVAGLAATVGTGAACAAFDEIFNTETLFLIGSDPLASHPIIAEKILKALDQGLKLIVADPIKIELADKAHLWLNLKPGTNVPLLNGIAYIILKEKLYNKEFVNKFTENFDKYMHYILSEWEPTIVERITGVKKVFIEQAAYIFATSKRGLILWGLGLTEHRSGSYGVMAAANLATLCGFWGKPGCGAMPLRG</sequence>
<dbReference type="SUPFAM" id="SSF53706">
    <property type="entry name" value="Formate dehydrogenase/DMSO reductase, domains 1-3"/>
    <property type="match status" value="1"/>
</dbReference>
<dbReference type="Pfam" id="PF13510">
    <property type="entry name" value="Fer2_4"/>
    <property type="match status" value="1"/>
</dbReference>
<dbReference type="InterPro" id="IPR023753">
    <property type="entry name" value="FAD/NAD-binding_dom"/>
</dbReference>
<dbReference type="PANTHER" id="PTHR43105:SF14">
    <property type="entry name" value="FORMATE DEHYDROGENASE H"/>
    <property type="match status" value="1"/>
</dbReference>
<dbReference type="Pfam" id="PF12838">
    <property type="entry name" value="Fer4_7"/>
    <property type="match status" value="1"/>
</dbReference>
<feature type="domain" description="4Fe-4S ferredoxin-type" evidence="7">
    <location>
        <begin position="609"/>
        <end position="638"/>
    </location>
</feature>
<dbReference type="Pfam" id="PF14691">
    <property type="entry name" value="Fer4_20"/>
    <property type="match status" value="1"/>
</dbReference>
<proteinExistence type="predicted"/>
<dbReference type="PANTHER" id="PTHR43105">
    <property type="entry name" value="RESPIRATORY NITRATE REDUCTASE"/>
    <property type="match status" value="1"/>
</dbReference>
<dbReference type="Gene3D" id="3.40.50.740">
    <property type="match status" value="1"/>
</dbReference>
<dbReference type="PROSITE" id="PS51669">
    <property type="entry name" value="4FE4S_MOW_BIS_MGD"/>
    <property type="match status" value="1"/>
</dbReference>
<dbReference type="GO" id="GO:0003954">
    <property type="term" value="F:NADH dehydrogenase activity"/>
    <property type="evidence" value="ECO:0007669"/>
    <property type="project" value="TreeGrafter"/>
</dbReference>
<organism evidence="9">
    <name type="scientific">Desulfofervidus auxilii</name>
    <dbReference type="NCBI Taxonomy" id="1621989"/>
    <lineage>
        <taxon>Bacteria</taxon>
        <taxon>Pseudomonadati</taxon>
        <taxon>Thermodesulfobacteriota</taxon>
        <taxon>Candidatus Desulfofervidia</taxon>
        <taxon>Candidatus Desulfofervidales</taxon>
        <taxon>Candidatus Desulfofervidaceae</taxon>
        <taxon>Candidatus Desulfofervidus</taxon>
    </lineage>
</organism>
<evidence type="ECO:0000259" key="6">
    <source>
        <dbReference type="PROSITE" id="PS51085"/>
    </source>
</evidence>
<reference evidence="9" key="1">
    <citation type="journal article" date="2020" name="mSystems">
        <title>Genome- and Community-Level Interaction Insights into Carbon Utilization and Element Cycling Functions of Hydrothermarchaeota in Hydrothermal Sediment.</title>
        <authorList>
            <person name="Zhou Z."/>
            <person name="Liu Y."/>
            <person name="Xu W."/>
            <person name="Pan J."/>
            <person name="Luo Z.H."/>
            <person name="Li M."/>
        </authorList>
    </citation>
    <scope>NUCLEOTIDE SEQUENCE [LARGE SCALE GENOMIC DNA]</scope>
    <source>
        <strain evidence="9">HyVt-233</strain>
    </source>
</reference>
<evidence type="ECO:0000256" key="2">
    <source>
        <dbReference type="ARBA" id="ARBA00022723"/>
    </source>
</evidence>
<dbReference type="Gene3D" id="3.40.228.10">
    <property type="entry name" value="Dimethylsulfoxide Reductase, domain 2"/>
    <property type="match status" value="1"/>
</dbReference>
<evidence type="ECO:0000259" key="7">
    <source>
        <dbReference type="PROSITE" id="PS51379"/>
    </source>
</evidence>
<dbReference type="SUPFAM" id="SSF54292">
    <property type="entry name" value="2Fe-2S ferredoxin-like"/>
    <property type="match status" value="1"/>
</dbReference>
<dbReference type="Gene3D" id="3.50.50.60">
    <property type="entry name" value="FAD/NAD(P)-binding domain"/>
    <property type="match status" value="2"/>
</dbReference>
<dbReference type="Gene3D" id="3.30.70.20">
    <property type="match status" value="1"/>
</dbReference>
<keyword evidence="3" id="KW-0560">Oxidoreductase</keyword>
<protein>
    <submittedName>
        <fullName evidence="9">FAD-dependent oxidoreductase</fullName>
    </submittedName>
</protein>
<dbReference type="Gene3D" id="3.10.20.740">
    <property type="match status" value="1"/>
</dbReference>
<feature type="domain" description="4Fe-4S Mo/W bis-MGD-type" evidence="8">
    <location>
        <begin position="684"/>
        <end position="739"/>
    </location>
</feature>
<dbReference type="GO" id="GO:0016020">
    <property type="term" value="C:membrane"/>
    <property type="evidence" value="ECO:0007669"/>
    <property type="project" value="TreeGrafter"/>
</dbReference>
<dbReference type="SUPFAM" id="SSF51971">
    <property type="entry name" value="Nucleotide-binding domain"/>
    <property type="match status" value="1"/>
</dbReference>
<keyword evidence="5" id="KW-0411">Iron-sulfur</keyword>
<evidence type="ECO:0000256" key="1">
    <source>
        <dbReference type="ARBA" id="ARBA00022485"/>
    </source>
</evidence>
<dbReference type="Pfam" id="PF07992">
    <property type="entry name" value="Pyr_redox_2"/>
    <property type="match status" value="1"/>
</dbReference>
<keyword evidence="1" id="KW-0004">4Fe-4S</keyword>
<dbReference type="PROSITE" id="PS51085">
    <property type="entry name" value="2FE2S_FER_2"/>
    <property type="match status" value="1"/>
</dbReference>
<evidence type="ECO:0000256" key="5">
    <source>
        <dbReference type="ARBA" id="ARBA00023014"/>
    </source>
</evidence>
<keyword evidence="4" id="KW-0408">Iron</keyword>
<feature type="non-terminal residue" evidence="9">
    <location>
        <position position="1013"/>
    </location>
</feature>
<dbReference type="InterPro" id="IPR027467">
    <property type="entry name" value="MopterinOxRdtase_cofactor_BS"/>
</dbReference>
<feature type="domain" description="2Fe-2S ferredoxin-type" evidence="6">
    <location>
        <begin position="1"/>
        <end position="78"/>
    </location>
</feature>
<dbReference type="InterPro" id="IPR017896">
    <property type="entry name" value="4Fe4S_Fe-S-bd"/>
</dbReference>
<dbReference type="InterPro" id="IPR006656">
    <property type="entry name" value="Mopterin_OxRdtase"/>
</dbReference>
<dbReference type="SUPFAM" id="SSF46548">
    <property type="entry name" value="alpha-helical ferredoxin"/>
    <property type="match status" value="1"/>
</dbReference>
<evidence type="ECO:0000256" key="4">
    <source>
        <dbReference type="ARBA" id="ARBA00023004"/>
    </source>
</evidence>
<dbReference type="GO" id="GO:0022904">
    <property type="term" value="P:respiratory electron transport chain"/>
    <property type="evidence" value="ECO:0007669"/>
    <property type="project" value="TreeGrafter"/>
</dbReference>